<comment type="catalytic activity">
    <reaction evidence="7">
        <text>N(6)-methyl-AMP + H2O + H(+) = IMP + methylamine</text>
        <dbReference type="Rhea" id="RHEA:16001"/>
        <dbReference type="ChEBI" id="CHEBI:15377"/>
        <dbReference type="ChEBI" id="CHEBI:15378"/>
        <dbReference type="ChEBI" id="CHEBI:58053"/>
        <dbReference type="ChEBI" id="CHEBI:59338"/>
        <dbReference type="ChEBI" id="CHEBI:144842"/>
    </reaction>
    <physiologicalReaction direction="left-to-right" evidence="7">
        <dbReference type="Rhea" id="RHEA:16002"/>
    </physiologicalReaction>
</comment>
<dbReference type="Gene3D" id="3.20.20.140">
    <property type="entry name" value="Metal-dependent hydrolases"/>
    <property type="match status" value="1"/>
</dbReference>
<evidence type="ECO:0000256" key="3">
    <source>
        <dbReference type="ARBA" id="ARBA00022723"/>
    </source>
</evidence>
<dbReference type="InterPro" id="IPR001365">
    <property type="entry name" value="A_deaminase_dom"/>
</dbReference>
<dbReference type="Pfam" id="PF00962">
    <property type="entry name" value="A_deaminase"/>
    <property type="match status" value="1"/>
</dbReference>
<dbReference type="InterPro" id="IPR032466">
    <property type="entry name" value="Metal_Hydrolase"/>
</dbReference>
<evidence type="ECO:0000313" key="9">
    <source>
        <dbReference type="EMBL" id="CAD7447187.1"/>
    </source>
</evidence>
<evidence type="ECO:0000256" key="5">
    <source>
        <dbReference type="ARBA" id="ARBA00022833"/>
    </source>
</evidence>
<feature type="domain" description="Adenosine deaminase" evidence="8">
    <location>
        <begin position="65"/>
        <end position="139"/>
    </location>
</feature>
<keyword evidence="6" id="KW-0546">Nucleotide metabolism</keyword>
<name>A0A7R9I4I5_9NEOP</name>
<dbReference type="PANTHER" id="PTHR11409:SF42">
    <property type="entry name" value="ADENOSINE DEAMINASE-LIKE PROTEIN"/>
    <property type="match status" value="1"/>
</dbReference>
<dbReference type="GO" id="GO:0046872">
    <property type="term" value="F:metal ion binding"/>
    <property type="evidence" value="ECO:0007669"/>
    <property type="project" value="UniProtKB-KW"/>
</dbReference>
<evidence type="ECO:0000256" key="2">
    <source>
        <dbReference type="ARBA" id="ARBA00006676"/>
    </source>
</evidence>
<keyword evidence="4" id="KW-0378">Hydrolase</keyword>
<dbReference type="GO" id="GO:0004000">
    <property type="term" value="F:adenosine deaminase activity"/>
    <property type="evidence" value="ECO:0007669"/>
    <property type="project" value="TreeGrafter"/>
</dbReference>
<comment type="cofactor">
    <cofactor evidence="1">
        <name>Zn(2+)</name>
        <dbReference type="ChEBI" id="CHEBI:29105"/>
    </cofactor>
</comment>
<keyword evidence="5" id="KW-0862">Zinc</keyword>
<evidence type="ECO:0000256" key="7">
    <source>
        <dbReference type="ARBA" id="ARBA00048787"/>
    </source>
</evidence>
<evidence type="ECO:0000256" key="6">
    <source>
        <dbReference type="ARBA" id="ARBA00023080"/>
    </source>
</evidence>
<accession>A0A7R9I4I5</accession>
<reference evidence="9" key="1">
    <citation type="submission" date="2020-11" db="EMBL/GenBank/DDBJ databases">
        <authorList>
            <person name="Tran Van P."/>
        </authorList>
    </citation>
    <scope>NUCLEOTIDE SEQUENCE</scope>
</reference>
<dbReference type="InterPro" id="IPR006330">
    <property type="entry name" value="Ado/ade_deaminase"/>
</dbReference>
<dbReference type="GO" id="GO:0009117">
    <property type="term" value="P:nucleotide metabolic process"/>
    <property type="evidence" value="ECO:0007669"/>
    <property type="project" value="UniProtKB-KW"/>
</dbReference>
<protein>
    <recommendedName>
        <fullName evidence="8">Adenosine deaminase domain-containing protein</fullName>
    </recommendedName>
</protein>
<dbReference type="GO" id="GO:0046103">
    <property type="term" value="P:inosine biosynthetic process"/>
    <property type="evidence" value="ECO:0007669"/>
    <property type="project" value="TreeGrafter"/>
</dbReference>
<evidence type="ECO:0000256" key="4">
    <source>
        <dbReference type="ARBA" id="ARBA00022801"/>
    </source>
</evidence>
<dbReference type="GO" id="GO:0006154">
    <property type="term" value="P:adenosine catabolic process"/>
    <property type="evidence" value="ECO:0007669"/>
    <property type="project" value="TreeGrafter"/>
</dbReference>
<comment type="similarity">
    <text evidence="2">Belongs to the metallo-dependent hydrolases superfamily. Adenosine and AMP deaminases family.</text>
</comment>
<dbReference type="AlphaFoldDB" id="A0A7R9I4I5"/>
<organism evidence="9">
    <name type="scientific">Timema bartmani</name>
    <dbReference type="NCBI Taxonomy" id="61472"/>
    <lineage>
        <taxon>Eukaryota</taxon>
        <taxon>Metazoa</taxon>
        <taxon>Ecdysozoa</taxon>
        <taxon>Arthropoda</taxon>
        <taxon>Hexapoda</taxon>
        <taxon>Insecta</taxon>
        <taxon>Pterygota</taxon>
        <taxon>Neoptera</taxon>
        <taxon>Polyneoptera</taxon>
        <taxon>Phasmatodea</taxon>
        <taxon>Timematodea</taxon>
        <taxon>Timematoidea</taxon>
        <taxon>Timematidae</taxon>
        <taxon>Timema</taxon>
    </lineage>
</organism>
<dbReference type="EMBL" id="OD568644">
    <property type="protein sequence ID" value="CAD7447187.1"/>
    <property type="molecule type" value="Genomic_DNA"/>
</dbReference>
<evidence type="ECO:0000256" key="1">
    <source>
        <dbReference type="ARBA" id="ARBA00001947"/>
    </source>
</evidence>
<dbReference type="SUPFAM" id="SSF51556">
    <property type="entry name" value="Metallo-dependent hydrolases"/>
    <property type="match status" value="1"/>
</dbReference>
<gene>
    <name evidence="9" type="ORF">TBIB3V08_LOCUS9503</name>
</gene>
<sequence>MVFDRKASAFVICLYFQPTFSVIVQPAEWHSGDGRGRSSLKVQIDALNDSSTPVRCGTIPKPSEVKAILEFKPERIGHGTCIHPHLGGSSELWEILLQSKIPVEACLTSNVKSSTVKHYEDHHFQFMFKHQHPITLGVSSKCYTFVTSISNRPFGVVYMPPVCRLGIPVLLVTVADM</sequence>
<evidence type="ECO:0000259" key="8">
    <source>
        <dbReference type="Pfam" id="PF00962"/>
    </source>
</evidence>
<keyword evidence="3" id="KW-0479">Metal-binding</keyword>
<proteinExistence type="inferred from homology"/>
<dbReference type="PANTHER" id="PTHR11409">
    <property type="entry name" value="ADENOSINE DEAMINASE"/>
    <property type="match status" value="1"/>
</dbReference>